<dbReference type="AlphaFoldDB" id="A0ABD5RHH9"/>
<proteinExistence type="predicted"/>
<accession>A0ABD5RHH9</accession>
<organism evidence="1 2">
    <name type="scientific">Halomarina salina</name>
    <dbReference type="NCBI Taxonomy" id="1872699"/>
    <lineage>
        <taxon>Archaea</taxon>
        <taxon>Methanobacteriati</taxon>
        <taxon>Methanobacteriota</taxon>
        <taxon>Stenosarchaea group</taxon>
        <taxon>Halobacteria</taxon>
        <taxon>Halobacteriales</taxon>
        <taxon>Natronomonadaceae</taxon>
        <taxon>Halomarina</taxon>
    </lineage>
</organism>
<evidence type="ECO:0000313" key="1">
    <source>
        <dbReference type="EMBL" id="MFC5970046.1"/>
    </source>
</evidence>
<reference evidence="1 2" key="1">
    <citation type="journal article" date="2019" name="Int. J. Syst. Evol. Microbiol.">
        <title>The Global Catalogue of Microorganisms (GCM) 10K type strain sequencing project: providing services to taxonomists for standard genome sequencing and annotation.</title>
        <authorList>
            <consortium name="The Broad Institute Genomics Platform"/>
            <consortium name="The Broad Institute Genome Sequencing Center for Infectious Disease"/>
            <person name="Wu L."/>
            <person name="Ma J."/>
        </authorList>
    </citation>
    <scope>NUCLEOTIDE SEQUENCE [LARGE SCALE GENOMIC DNA]</scope>
    <source>
        <strain evidence="1 2">CGMCC 1.12543</strain>
    </source>
</reference>
<comment type="caution">
    <text evidence="1">The sequence shown here is derived from an EMBL/GenBank/DDBJ whole genome shotgun (WGS) entry which is preliminary data.</text>
</comment>
<evidence type="ECO:0008006" key="3">
    <source>
        <dbReference type="Google" id="ProtNLM"/>
    </source>
</evidence>
<keyword evidence="2" id="KW-1185">Reference proteome</keyword>
<dbReference type="InterPro" id="IPR006311">
    <property type="entry name" value="TAT_signal"/>
</dbReference>
<gene>
    <name evidence="1" type="ORF">ACFPYI_01760</name>
</gene>
<dbReference type="PROSITE" id="PS51318">
    <property type="entry name" value="TAT"/>
    <property type="match status" value="1"/>
</dbReference>
<sequence>MKPSTRRRFLRSTAATAAAASGLGLVSGQTTGRARDAAFDIRQMVESMDEFTDPKARKQHAWEFACAIRDAEDSANDELRQCTTEDLSNLASGASATQTDLRSVGRLLEALHEHDIATYVDESFIYGASKKADVVMRWVPLLGQFNGVLDTARKFADAPEGHRDTEYGEFILTVACFCLEVGLFAVGAPYKLAWKGTHKIFFARSGTLFRLGRYGGDRFVAFMMSEVHYEIREALFEDVITKDKAQWVVDEVNAQHDIPEFTELRSDATRFIDDAEEFTPDQLKDLKFAQPLFEETVETGSWFSEYVPDISDIFGGGGTSGDDLTIEYDPQWYSEEGGSSGGWFGY</sequence>
<name>A0ABD5RHH9_9EURY</name>
<dbReference type="Proteomes" id="UP001596099">
    <property type="component" value="Unassembled WGS sequence"/>
</dbReference>
<evidence type="ECO:0000313" key="2">
    <source>
        <dbReference type="Proteomes" id="UP001596099"/>
    </source>
</evidence>
<dbReference type="RefSeq" id="WP_247418678.1">
    <property type="nucleotide sequence ID" value="NZ_JALLGW010000002.1"/>
</dbReference>
<dbReference type="EMBL" id="JBHSQH010000001">
    <property type="protein sequence ID" value="MFC5970046.1"/>
    <property type="molecule type" value="Genomic_DNA"/>
</dbReference>
<protein>
    <recommendedName>
        <fullName evidence="3">Tat (Twin-arginine translocation) pathway signal sequence</fullName>
    </recommendedName>
</protein>